<evidence type="ECO:0000259" key="2">
    <source>
        <dbReference type="SMART" id="SM00278"/>
    </source>
</evidence>
<keyword evidence="4" id="KW-1185">Reference proteome</keyword>
<dbReference type="GO" id="GO:0015628">
    <property type="term" value="P:protein secretion by the type II secretion system"/>
    <property type="evidence" value="ECO:0007669"/>
    <property type="project" value="TreeGrafter"/>
</dbReference>
<organism evidence="3 4">
    <name type="scientific">Pengzhenrongella frigida</name>
    <dbReference type="NCBI Taxonomy" id="1259133"/>
    <lineage>
        <taxon>Bacteria</taxon>
        <taxon>Bacillati</taxon>
        <taxon>Actinomycetota</taxon>
        <taxon>Actinomycetes</taxon>
        <taxon>Micrococcales</taxon>
        <taxon>Pengzhenrongella</taxon>
    </lineage>
</organism>
<sequence>MPAPSPADVVVHVVGQVNAPGVVHLPTGSRVADAVSVAGGAAPGAVLAAVNLARVVQDGEQIVVPALGEVAPGTTGAGGAAASDADRNGADQTGAAPGGDASTLLDLNTADATDLESLPGIGPVLAQRIVDWRTEHTRFTAVDELGEVAGIGDTLLGRLRELVRV</sequence>
<proteinExistence type="predicted"/>
<dbReference type="InterPro" id="IPR010994">
    <property type="entry name" value="RuvA_2-like"/>
</dbReference>
<dbReference type="InterPro" id="IPR051675">
    <property type="entry name" value="Endo/Exo/Phosphatase_dom_1"/>
</dbReference>
<accession>A0A4Q5N344</accession>
<dbReference type="Gene3D" id="3.10.560.10">
    <property type="entry name" value="Outer membrane lipoprotein wza domain like"/>
    <property type="match status" value="1"/>
</dbReference>
<dbReference type="InterPro" id="IPR003583">
    <property type="entry name" value="Hlx-hairpin-Hlx_DNA-bd_motif"/>
</dbReference>
<dbReference type="Pfam" id="PF12836">
    <property type="entry name" value="HHH_3"/>
    <property type="match status" value="1"/>
</dbReference>
<dbReference type="AlphaFoldDB" id="A0A4Q5N344"/>
<dbReference type="PANTHER" id="PTHR21180">
    <property type="entry name" value="ENDONUCLEASE/EXONUCLEASE/PHOSPHATASE FAMILY DOMAIN-CONTAINING PROTEIN 1"/>
    <property type="match status" value="1"/>
</dbReference>
<dbReference type="InterPro" id="IPR019554">
    <property type="entry name" value="Soluble_ligand-bd"/>
</dbReference>
<dbReference type="GO" id="GO:0015627">
    <property type="term" value="C:type II protein secretion system complex"/>
    <property type="evidence" value="ECO:0007669"/>
    <property type="project" value="TreeGrafter"/>
</dbReference>
<protein>
    <submittedName>
        <fullName evidence="3">ComEA family DNA-binding protein</fullName>
    </submittedName>
</protein>
<feature type="domain" description="Helix-hairpin-helix DNA-binding motif class 1" evidence="2">
    <location>
        <begin position="143"/>
        <end position="162"/>
    </location>
</feature>
<dbReference type="Pfam" id="PF10531">
    <property type="entry name" value="SLBB"/>
    <property type="match status" value="1"/>
</dbReference>
<dbReference type="PANTHER" id="PTHR21180:SF32">
    <property type="entry name" value="ENDONUCLEASE_EXONUCLEASE_PHOSPHATASE FAMILY DOMAIN-CONTAINING PROTEIN 1"/>
    <property type="match status" value="1"/>
</dbReference>
<dbReference type="Gene3D" id="1.10.150.320">
    <property type="entry name" value="Photosystem II 12 kDa extrinsic protein"/>
    <property type="match status" value="1"/>
</dbReference>
<name>A0A4Q5N344_9MICO</name>
<comment type="caution">
    <text evidence="3">The sequence shown here is derived from an EMBL/GenBank/DDBJ whole genome shotgun (WGS) entry which is preliminary data.</text>
</comment>
<reference evidence="3 4" key="1">
    <citation type="submission" date="2019-01" db="EMBL/GenBank/DDBJ databases">
        <title>Novel species of Cellulomonas.</title>
        <authorList>
            <person name="Liu Q."/>
            <person name="Xin Y.-H."/>
        </authorList>
    </citation>
    <scope>NUCLEOTIDE SEQUENCE [LARGE SCALE GENOMIC DNA]</scope>
    <source>
        <strain evidence="3 4">HLT2-17</strain>
    </source>
</reference>
<dbReference type="OrthoDB" id="9758724at2"/>
<dbReference type="GO" id="GO:0006281">
    <property type="term" value="P:DNA repair"/>
    <property type="evidence" value="ECO:0007669"/>
    <property type="project" value="InterPro"/>
</dbReference>
<dbReference type="SMART" id="SM00278">
    <property type="entry name" value="HhH1"/>
    <property type="match status" value="2"/>
</dbReference>
<gene>
    <name evidence="3" type="ORF">EUA98_02255</name>
</gene>
<keyword evidence="3" id="KW-0238">DNA-binding</keyword>
<feature type="region of interest" description="Disordered" evidence="1">
    <location>
        <begin position="74"/>
        <end position="101"/>
    </location>
</feature>
<evidence type="ECO:0000313" key="3">
    <source>
        <dbReference type="EMBL" id="RYV52642.1"/>
    </source>
</evidence>
<dbReference type="SUPFAM" id="SSF47781">
    <property type="entry name" value="RuvA domain 2-like"/>
    <property type="match status" value="1"/>
</dbReference>
<feature type="domain" description="Helix-hairpin-helix DNA-binding motif class 1" evidence="2">
    <location>
        <begin position="113"/>
        <end position="132"/>
    </location>
</feature>
<evidence type="ECO:0000313" key="4">
    <source>
        <dbReference type="Proteomes" id="UP000293764"/>
    </source>
</evidence>
<dbReference type="EMBL" id="SDWW01000004">
    <property type="protein sequence ID" value="RYV52642.1"/>
    <property type="molecule type" value="Genomic_DNA"/>
</dbReference>
<dbReference type="GO" id="GO:0003677">
    <property type="term" value="F:DNA binding"/>
    <property type="evidence" value="ECO:0007669"/>
    <property type="project" value="UniProtKB-KW"/>
</dbReference>
<evidence type="ECO:0000256" key="1">
    <source>
        <dbReference type="SAM" id="MobiDB-lite"/>
    </source>
</evidence>
<dbReference type="Proteomes" id="UP000293764">
    <property type="component" value="Unassembled WGS sequence"/>
</dbReference>